<dbReference type="EMBL" id="FOIM01000017">
    <property type="protein sequence ID" value="SET86479.1"/>
    <property type="molecule type" value="Genomic_DNA"/>
</dbReference>
<feature type="transmembrane region" description="Helical" evidence="8">
    <location>
        <begin position="6"/>
        <end position="26"/>
    </location>
</feature>
<dbReference type="STRING" id="460384.SAMN05216313_11756"/>
<feature type="transmembrane region" description="Helical" evidence="8">
    <location>
        <begin position="364"/>
        <end position="388"/>
    </location>
</feature>
<feature type="transmembrane region" description="Helical" evidence="8">
    <location>
        <begin position="213"/>
        <end position="239"/>
    </location>
</feature>
<reference evidence="10" key="1">
    <citation type="submission" date="2016-10" db="EMBL/GenBank/DDBJ databases">
        <authorList>
            <person name="Varghese N."/>
            <person name="Submissions S."/>
        </authorList>
    </citation>
    <scope>NUCLEOTIDE SEQUENCE [LARGE SCALE GENOMIC DNA]</scope>
    <source>
        <strain evidence="10">NLAE-zl-G277</strain>
    </source>
</reference>
<dbReference type="RefSeq" id="WP_092365808.1">
    <property type="nucleotide sequence ID" value="NZ_DAINWJ010000060.1"/>
</dbReference>
<feature type="transmembrane region" description="Helical" evidence="8">
    <location>
        <begin position="38"/>
        <end position="64"/>
    </location>
</feature>
<dbReference type="PANTHER" id="PTHR10283:SF82">
    <property type="entry name" value="SOLUTE CARRIER FAMILY 13 MEMBER 2"/>
    <property type="match status" value="1"/>
</dbReference>
<feature type="transmembrane region" description="Helical" evidence="8">
    <location>
        <begin position="267"/>
        <end position="285"/>
    </location>
</feature>
<comment type="subcellular location">
    <subcellularLocation>
        <location evidence="1">Membrane</location>
        <topology evidence="1">Multi-pass membrane protein</topology>
    </subcellularLocation>
</comment>
<dbReference type="GO" id="GO:1905039">
    <property type="term" value="P:carboxylic acid transmembrane transport"/>
    <property type="evidence" value="ECO:0007669"/>
    <property type="project" value="UniProtKB-ARBA"/>
</dbReference>
<evidence type="ECO:0000256" key="2">
    <source>
        <dbReference type="ARBA" id="ARBA00006772"/>
    </source>
</evidence>
<dbReference type="AlphaFoldDB" id="A0A1I0HR14"/>
<organism evidence="9 10">
    <name type="scientific">Enterocloster lavalensis</name>
    <dbReference type="NCBI Taxonomy" id="460384"/>
    <lineage>
        <taxon>Bacteria</taxon>
        <taxon>Bacillati</taxon>
        <taxon>Bacillota</taxon>
        <taxon>Clostridia</taxon>
        <taxon>Lachnospirales</taxon>
        <taxon>Lachnospiraceae</taxon>
        <taxon>Enterocloster</taxon>
    </lineage>
</organism>
<evidence type="ECO:0000256" key="8">
    <source>
        <dbReference type="SAM" id="Phobius"/>
    </source>
</evidence>
<keyword evidence="5 8" id="KW-1133">Transmembrane helix</keyword>
<evidence type="ECO:0000313" key="9">
    <source>
        <dbReference type="EMBL" id="SET86479.1"/>
    </source>
</evidence>
<dbReference type="InterPro" id="IPR001898">
    <property type="entry name" value="SLC13A/DASS"/>
</dbReference>
<comment type="similarity">
    <text evidence="2">Belongs to the SLC13A/DASS transporter (TC 2.A.47) family. NADC subfamily.</text>
</comment>
<dbReference type="PANTHER" id="PTHR10283">
    <property type="entry name" value="SOLUTE CARRIER FAMILY 13 MEMBER"/>
    <property type="match status" value="1"/>
</dbReference>
<feature type="transmembrane region" description="Helical" evidence="8">
    <location>
        <begin position="327"/>
        <end position="344"/>
    </location>
</feature>
<evidence type="ECO:0000256" key="6">
    <source>
        <dbReference type="ARBA" id="ARBA00023136"/>
    </source>
</evidence>
<feature type="transmembrane region" description="Helical" evidence="8">
    <location>
        <begin position="297"/>
        <end position="315"/>
    </location>
</feature>
<feature type="transmembrane region" description="Helical" evidence="8">
    <location>
        <begin position="169"/>
        <end position="193"/>
    </location>
</feature>
<keyword evidence="4 8" id="KW-0812">Transmembrane</keyword>
<feature type="transmembrane region" description="Helical" evidence="8">
    <location>
        <begin position="140"/>
        <end position="157"/>
    </location>
</feature>
<evidence type="ECO:0000256" key="1">
    <source>
        <dbReference type="ARBA" id="ARBA00004141"/>
    </source>
</evidence>
<accession>A0A1I0HR14</accession>
<proteinExistence type="inferred from homology"/>
<dbReference type="Pfam" id="PF00939">
    <property type="entry name" value="Na_sulph_symp"/>
    <property type="match status" value="1"/>
</dbReference>
<keyword evidence="6 8" id="KW-0472">Membrane</keyword>
<dbReference type="GO" id="GO:0008514">
    <property type="term" value="F:organic anion transmembrane transporter activity"/>
    <property type="evidence" value="ECO:0007669"/>
    <property type="project" value="UniProtKB-ARBA"/>
</dbReference>
<evidence type="ECO:0000313" key="10">
    <source>
        <dbReference type="Proteomes" id="UP000198508"/>
    </source>
</evidence>
<evidence type="ECO:0000256" key="3">
    <source>
        <dbReference type="ARBA" id="ARBA00020150"/>
    </source>
</evidence>
<dbReference type="Proteomes" id="UP000198508">
    <property type="component" value="Unassembled WGS sequence"/>
</dbReference>
<dbReference type="GO" id="GO:0005886">
    <property type="term" value="C:plasma membrane"/>
    <property type="evidence" value="ECO:0007669"/>
    <property type="project" value="TreeGrafter"/>
</dbReference>
<evidence type="ECO:0000256" key="4">
    <source>
        <dbReference type="ARBA" id="ARBA00022692"/>
    </source>
</evidence>
<evidence type="ECO:0000256" key="5">
    <source>
        <dbReference type="ARBA" id="ARBA00022989"/>
    </source>
</evidence>
<name>A0A1I0HR14_9FIRM</name>
<evidence type="ECO:0000256" key="7">
    <source>
        <dbReference type="ARBA" id="ARBA00031174"/>
    </source>
</evidence>
<protein>
    <recommendedName>
        <fullName evidence="3">Sodium-dependent dicarboxylate transporter SdcS</fullName>
    </recommendedName>
    <alternativeName>
        <fullName evidence="7">Na(+)/dicarboxylate symporter</fullName>
    </alternativeName>
</protein>
<keyword evidence="10" id="KW-1185">Reference proteome</keyword>
<sequence>MKKYKTYQIVVIIIGLFLCFFGRFIPVSSGLSASGAQTLFIMVGGLLMWLLVGVDWTSLAVILALALIPELGMNKVAAGTLGNSTVFYLLLCFMLAKSLQATGVAHRLAVWFLTGSFSRKGAWCTIAMIFVSIFVLSSGLSSSSTIMIFLPILYEIFESLGYEKGKGDIFPAVMIASLAIICQIAQATTPISHAMTLIGFSSYNSYTGNNLEFGQYVMVAMPVGILTAIGWFLVCRYVWKPDVSRLSRLDYDAIKGNEGPFSRQEKIAATVYLIVVVLWLAPGISKYLCPPAYPLLNQIHQCYPPIVAIILLHFIKVDGKPVLPYKDAISAVPFSTLLFMGALLELGTALANGDIGVSTWLGDTIGVFCTGVSPFMFIVVLAAMSVILTNFMSNSVTCAICMAIAMPLSTSLYSGLISPVIAAIMITIGINFAFATAPATPPVAIAADSGWISAGRLFKYGAVAGLVGIAVMLAVGLPIANMVC</sequence>
<feature type="transmembrane region" description="Helical" evidence="8">
    <location>
        <begin position="457"/>
        <end position="480"/>
    </location>
</feature>
<gene>
    <name evidence="9" type="ORF">SAMN05216313_11756</name>
</gene>